<gene>
    <name evidence="1" type="ORF">ACFFPI_11725</name>
</gene>
<dbReference type="InterPro" id="IPR027417">
    <property type="entry name" value="P-loop_NTPase"/>
</dbReference>
<evidence type="ECO:0000313" key="2">
    <source>
        <dbReference type="Proteomes" id="UP001589536"/>
    </source>
</evidence>
<dbReference type="Proteomes" id="UP001589536">
    <property type="component" value="Unassembled WGS sequence"/>
</dbReference>
<dbReference type="EMBL" id="JBHMBH010000026">
    <property type="protein sequence ID" value="MFB9714791.1"/>
    <property type="molecule type" value="Genomic_DNA"/>
</dbReference>
<accession>A0ABV5UQT7</accession>
<dbReference type="RefSeq" id="WP_345047159.1">
    <property type="nucleotide sequence ID" value="NZ_BAABED010000001.1"/>
</dbReference>
<protein>
    <submittedName>
        <fullName evidence="1">Terminase large subunit domain-containing protein</fullName>
    </submittedName>
</protein>
<comment type="caution">
    <text evidence="1">The sequence shown here is derived from an EMBL/GenBank/DDBJ whole genome shotgun (WGS) entry which is preliminary data.</text>
</comment>
<dbReference type="Pfam" id="PF03237">
    <property type="entry name" value="Terminase_6N"/>
    <property type="match status" value="1"/>
</dbReference>
<sequence length="496" mass="54968">MAKTVEYHPATDPGAFAEQVLGRPLWPHQLEVARSDARYRVICAGRQVGKSTILSSLALFEATTRRNITVLLVSAGEVASRRLLEECTALATGSSVLGGSVLDDSKSLLTLSNGSRIISVPASQRQIRGWPVDVLILDEAAFIDPDIWRSAEPAIIARPGSKVILTSTPWGDSSHFFRALWNRGMLAPDSKVAAWHWPSSISPNVDQSLLDDIQSREPADYFRREYLAEWTDAAGAYFSEQEIMAAVASYEMCAPEDLEMWLDRPYCAAGGVDWGFAQDANALALVSVLEDHGANHEMLGDRLAFFIPWLEVRHNWPYGQFIERVVETAGKYYIRVLASETNGVGAFPTTELRRRSGEARRDMNVASVVTDVRRKQSGFSMIKGLLQQNRLVLPREPELLKQLRALEFEQLPSGSMRIAVPERAGHDDLAMALMQAVSSLSLEGAVRHRPVEVRPLDPDAFVTTVSGLRVPIAARPVMFHDSFMTWPRGQEKGSGW</sequence>
<dbReference type="SUPFAM" id="SSF52540">
    <property type="entry name" value="P-loop containing nucleoside triphosphate hydrolases"/>
    <property type="match status" value="1"/>
</dbReference>
<evidence type="ECO:0000313" key="1">
    <source>
        <dbReference type="EMBL" id="MFB9714791.1"/>
    </source>
</evidence>
<dbReference type="Gene3D" id="3.30.420.240">
    <property type="match status" value="1"/>
</dbReference>
<name>A0ABV5UQT7_9MICC</name>
<dbReference type="Gene3D" id="3.40.50.300">
    <property type="entry name" value="P-loop containing nucleotide triphosphate hydrolases"/>
    <property type="match status" value="1"/>
</dbReference>
<proteinExistence type="predicted"/>
<reference evidence="1 2" key="1">
    <citation type="submission" date="2024-09" db="EMBL/GenBank/DDBJ databases">
        <authorList>
            <person name="Sun Q."/>
            <person name="Mori K."/>
        </authorList>
    </citation>
    <scope>NUCLEOTIDE SEQUENCE [LARGE SCALE GENOMIC DNA]</scope>
    <source>
        <strain evidence="1 2">JCM 13519</strain>
    </source>
</reference>
<organism evidence="1 2">
    <name type="scientific">Arthrobacter methylotrophus</name>
    <dbReference type="NCBI Taxonomy" id="121291"/>
    <lineage>
        <taxon>Bacteria</taxon>
        <taxon>Bacillati</taxon>
        <taxon>Actinomycetota</taxon>
        <taxon>Actinomycetes</taxon>
        <taxon>Micrococcales</taxon>
        <taxon>Micrococcaceae</taxon>
        <taxon>Arthrobacter</taxon>
    </lineage>
</organism>
<keyword evidence="2" id="KW-1185">Reference proteome</keyword>